<accession>A0A1V6S3Y8</accession>
<dbReference type="PRINTS" id="PR01210">
    <property type="entry name" value="GGTRANSPTASE"/>
</dbReference>
<dbReference type="InterPro" id="IPR000101">
    <property type="entry name" value="GGT_peptidase"/>
</dbReference>
<dbReference type="EMBL" id="MDYP01000009">
    <property type="protein sequence ID" value="OQE08444.1"/>
    <property type="molecule type" value="Genomic_DNA"/>
</dbReference>
<reference evidence="3" key="1">
    <citation type="journal article" date="2017" name="Nat. Microbiol.">
        <title>Global analysis of biosynthetic gene clusters reveals vast potential of secondary metabolite production in Penicillium species.</title>
        <authorList>
            <person name="Nielsen J.C."/>
            <person name="Grijseels S."/>
            <person name="Prigent S."/>
            <person name="Ji B."/>
            <person name="Dainat J."/>
            <person name="Nielsen K.F."/>
            <person name="Frisvad J.C."/>
            <person name="Workman M."/>
            <person name="Nielsen J."/>
        </authorList>
    </citation>
    <scope>NUCLEOTIDE SEQUENCE [LARGE SCALE GENOMIC DNA]</scope>
    <source>
        <strain evidence="3">IBT 29486</strain>
    </source>
</reference>
<dbReference type="GO" id="GO:0005886">
    <property type="term" value="C:plasma membrane"/>
    <property type="evidence" value="ECO:0007669"/>
    <property type="project" value="TreeGrafter"/>
</dbReference>
<feature type="binding site" evidence="1">
    <location>
        <position position="163"/>
    </location>
    <ligand>
        <name>L-glutamate</name>
        <dbReference type="ChEBI" id="CHEBI:29985"/>
    </ligand>
</feature>
<protein>
    <submittedName>
        <fullName evidence="2">Uncharacterized protein</fullName>
    </submittedName>
</protein>
<dbReference type="InterPro" id="IPR029055">
    <property type="entry name" value="Ntn_hydrolases_N"/>
</dbReference>
<dbReference type="Gene3D" id="1.10.246.130">
    <property type="match status" value="1"/>
</dbReference>
<organism evidence="2 3">
    <name type="scientific">Penicillium vulpinum</name>
    <dbReference type="NCBI Taxonomy" id="29845"/>
    <lineage>
        <taxon>Eukaryota</taxon>
        <taxon>Fungi</taxon>
        <taxon>Dikarya</taxon>
        <taxon>Ascomycota</taxon>
        <taxon>Pezizomycotina</taxon>
        <taxon>Eurotiomycetes</taxon>
        <taxon>Eurotiomycetidae</taxon>
        <taxon>Eurotiales</taxon>
        <taxon>Aspergillaceae</taxon>
        <taxon>Penicillium</taxon>
    </lineage>
</organism>
<dbReference type="STRING" id="29845.A0A1V6S3Y8"/>
<dbReference type="Proteomes" id="UP000191518">
    <property type="component" value="Unassembled WGS sequence"/>
</dbReference>
<dbReference type="InterPro" id="IPR043138">
    <property type="entry name" value="GGT_lsub"/>
</dbReference>
<evidence type="ECO:0000313" key="2">
    <source>
        <dbReference type="EMBL" id="OQE08444.1"/>
    </source>
</evidence>
<dbReference type="SUPFAM" id="SSF56235">
    <property type="entry name" value="N-terminal nucleophile aminohydrolases (Ntn hydrolases)"/>
    <property type="match status" value="1"/>
</dbReference>
<sequence>MLHYLGSYLVNIRNISQIDYRDFKASSTMVPSSGIVAMNILKILSTYDNFLALHNLNLDFHRMDEAIRLDYRESAYLGDPLLVEGMSQYQDMLKQSTVDLIYGKISDFHTLKVHSYNLKGIESFDTWSLRIGYLYHRYDQLTFGSQLMMMPETGIILSNEMNEFPISGFSNTFVYILALQLHPAWKTATLIHHIHHSDPPW</sequence>
<dbReference type="GO" id="GO:0006751">
    <property type="term" value="P:glutathione catabolic process"/>
    <property type="evidence" value="ECO:0007669"/>
    <property type="project" value="InterPro"/>
</dbReference>
<dbReference type="PANTHER" id="PTHR11686">
    <property type="entry name" value="GAMMA GLUTAMYL TRANSPEPTIDASE"/>
    <property type="match status" value="1"/>
</dbReference>
<proteinExistence type="predicted"/>
<evidence type="ECO:0000313" key="3">
    <source>
        <dbReference type="Proteomes" id="UP000191518"/>
    </source>
</evidence>
<dbReference type="AlphaFoldDB" id="A0A1V6S3Y8"/>
<keyword evidence="3" id="KW-1185">Reference proteome</keyword>
<gene>
    <name evidence="2" type="ORF">PENVUL_c009G09507</name>
</gene>
<evidence type="ECO:0000256" key="1">
    <source>
        <dbReference type="PIRSR" id="PIRSR600101-2"/>
    </source>
</evidence>
<comment type="caution">
    <text evidence="2">The sequence shown here is derived from an EMBL/GenBank/DDBJ whole genome shotgun (WGS) entry which is preliminary data.</text>
</comment>
<dbReference type="PANTHER" id="PTHR11686:SF62">
    <property type="entry name" value="GLUTATHIONE HYDROLASE"/>
    <property type="match status" value="1"/>
</dbReference>
<dbReference type="Pfam" id="PF01019">
    <property type="entry name" value="G_glu_transpept"/>
    <property type="match status" value="1"/>
</dbReference>
<name>A0A1V6S3Y8_9EURO</name>
<dbReference type="GO" id="GO:0036374">
    <property type="term" value="F:glutathione hydrolase activity"/>
    <property type="evidence" value="ECO:0007669"/>
    <property type="project" value="InterPro"/>
</dbReference>